<name>A0ABT0RU81_9SPHN</name>
<protein>
    <submittedName>
        <fullName evidence="1">2-keto-4-pentenoate hydratase</fullName>
    </submittedName>
</protein>
<dbReference type="Proteomes" id="UP001203410">
    <property type="component" value="Unassembled WGS sequence"/>
</dbReference>
<dbReference type="InterPro" id="IPR050772">
    <property type="entry name" value="Hydratase-Decarb/MhpD_sf"/>
</dbReference>
<reference evidence="1 2" key="1">
    <citation type="submission" date="2022-05" db="EMBL/GenBank/DDBJ databases">
        <authorList>
            <person name="Jo J.-H."/>
            <person name="Im W.-T."/>
        </authorList>
    </citation>
    <scope>NUCLEOTIDE SEQUENCE [LARGE SCALE GENOMIC DNA]</scope>
    <source>
        <strain evidence="1 2">NSE70-1</strain>
    </source>
</reference>
<comment type="caution">
    <text evidence="1">The sequence shown here is derived from an EMBL/GenBank/DDBJ whole genome shotgun (WGS) entry which is preliminary data.</text>
</comment>
<dbReference type="RefSeq" id="WP_249903996.1">
    <property type="nucleotide sequence ID" value="NZ_JAMGBA010000002.1"/>
</dbReference>
<proteinExistence type="predicted"/>
<dbReference type="Gene3D" id="3.90.850.10">
    <property type="entry name" value="Fumarylacetoacetase-like, C-terminal domain"/>
    <property type="match status" value="1"/>
</dbReference>
<evidence type="ECO:0000313" key="2">
    <source>
        <dbReference type="Proteomes" id="UP001203410"/>
    </source>
</evidence>
<evidence type="ECO:0000313" key="1">
    <source>
        <dbReference type="EMBL" id="MCL6698599.1"/>
    </source>
</evidence>
<dbReference type="InterPro" id="IPR036663">
    <property type="entry name" value="Fumarylacetoacetase_C_sf"/>
</dbReference>
<sequence length="269" mass="28408">MATTHEEAALIAGRFVSARRAAEGISGYPGDMPASLEEAYRIQDEAIATWPHPVRGWKVGRVVPPFTAQFGTDRLAGPIFSVAEATQDVDVAMPVFADGFAAGEAEFLFRIGSTPPPGKTRFSLEEAADLIDAVHVGIEIASSPLPTINALGPVAVVSDFGNNNGLLVGPPIPDWARSGFEDWTVATLVDEVEVGRGSSSAFPDGAAGSARFLFELMAGRGIQLLPGQWISTGAVTGVHEAAPGQTVEARFGARYRLSCTFIEARPERD</sequence>
<dbReference type="EMBL" id="JAMGBA010000002">
    <property type="protein sequence ID" value="MCL6698599.1"/>
    <property type="molecule type" value="Genomic_DNA"/>
</dbReference>
<gene>
    <name evidence="1" type="ORF">LZ496_07345</name>
</gene>
<accession>A0ABT0RU81</accession>
<dbReference type="PANTHER" id="PTHR30143">
    <property type="entry name" value="ACID HYDRATASE"/>
    <property type="match status" value="1"/>
</dbReference>
<dbReference type="SUPFAM" id="SSF56529">
    <property type="entry name" value="FAH"/>
    <property type="match status" value="1"/>
</dbReference>
<dbReference type="PANTHER" id="PTHR30143:SF0">
    <property type="entry name" value="2-KETO-4-PENTENOATE HYDRATASE"/>
    <property type="match status" value="1"/>
</dbReference>
<keyword evidence="2" id="KW-1185">Reference proteome</keyword>
<organism evidence="1 2">
    <name type="scientific">Sphingomonas caseinilyticus</name>
    <dbReference type="NCBI Taxonomy" id="2908205"/>
    <lineage>
        <taxon>Bacteria</taxon>
        <taxon>Pseudomonadati</taxon>
        <taxon>Pseudomonadota</taxon>
        <taxon>Alphaproteobacteria</taxon>
        <taxon>Sphingomonadales</taxon>
        <taxon>Sphingomonadaceae</taxon>
        <taxon>Sphingomonas</taxon>
    </lineage>
</organism>